<name>A0A9W4DZM3_9ACTN</name>
<dbReference type="Proteomes" id="UP001152519">
    <property type="component" value="Unassembled WGS sequence"/>
</dbReference>
<organism evidence="1 2">
    <name type="scientific">Actinacidiphila cocklensis</name>
    <dbReference type="NCBI Taxonomy" id="887465"/>
    <lineage>
        <taxon>Bacteria</taxon>
        <taxon>Bacillati</taxon>
        <taxon>Actinomycetota</taxon>
        <taxon>Actinomycetes</taxon>
        <taxon>Kitasatosporales</taxon>
        <taxon>Streptomycetaceae</taxon>
        <taxon>Actinacidiphila</taxon>
    </lineage>
</organism>
<proteinExistence type="predicted"/>
<comment type="caution">
    <text evidence="1">The sequence shown here is derived from an EMBL/GenBank/DDBJ whole genome shotgun (WGS) entry which is preliminary data.</text>
</comment>
<sequence>MKRTKIAAMAAKAAGRLSPRRPETFRDAAVDAESLSWCVGATVIRVSDCSDHCVSDWLC</sequence>
<gene>
    <name evidence="1" type="ORF">SCOCK_400064</name>
</gene>
<evidence type="ECO:0000313" key="1">
    <source>
        <dbReference type="EMBL" id="CAG6396407.1"/>
    </source>
</evidence>
<protein>
    <submittedName>
        <fullName evidence="1">Uncharacterized protein</fullName>
    </submittedName>
</protein>
<keyword evidence="2" id="KW-1185">Reference proteome</keyword>
<dbReference type="AlphaFoldDB" id="A0A9W4DZM3"/>
<evidence type="ECO:0000313" key="2">
    <source>
        <dbReference type="Proteomes" id="UP001152519"/>
    </source>
</evidence>
<dbReference type="EMBL" id="CAJSLV010000071">
    <property type="protein sequence ID" value="CAG6396407.1"/>
    <property type="molecule type" value="Genomic_DNA"/>
</dbReference>
<accession>A0A9W4DZM3</accession>
<reference evidence="1" key="1">
    <citation type="submission" date="2021-05" db="EMBL/GenBank/DDBJ databases">
        <authorList>
            <person name="Arsene-Ploetze F."/>
        </authorList>
    </citation>
    <scope>NUCLEOTIDE SEQUENCE</scope>
    <source>
        <strain evidence="1">DSM 42138</strain>
    </source>
</reference>